<dbReference type="InterPro" id="IPR016047">
    <property type="entry name" value="M23ase_b-sheet_dom"/>
</dbReference>
<comment type="similarity">
    <text evidence="1">Belongs to the E.coli NlpD/Haemophilus LppB family.</text>
</comment>
<dbReference type="InterPro" id="IPR036779">
    <property type="entry name" value="LysM_dom_sf"/>
</dbReference>
<feature type="compositionally biased region" description="Low complexity" evidence="2">
    <location>
        <begin position="88"/>
        <end position="104"/>
    </location>
</feature>
<evidence type="ECO:0000256" key="1">
    <source>
        <dbReference type="ARBA" id="ARBA00038420"/>
    </source>
</evidence>
<dbReference type="CDD" id="cd12797">
    <property type="entry name" value="M23_peptidase"/>
    <property type="match status" value="1"/>
</dbReference>
<feature type="chain" id="PRO_5045330578" evidence="3">
    <location>
        <begin position="23"/>
        <end position="371"/>
    </location>
</feature>
<dbReference type="SUPFAM" id="SSF51261">
    <property type="entry name" value="Duplicated hybrid motif"/>
    <property type="match status" value="1"/>
</dbReference>
<evidence type="ECO:0000313" key="6">
    <source>
        <dbReference type="Proteomes" id="UP001216595"/>
    </source>
</evidence>
<feature type="signal peptide" evidence="3">
    <location>
        <begin position="1"/>
        <end position="22"/>
    </location>
</feature>
<evidence type="ECO:0000259" key="4">
    <source>
        <dbReference type="PROSITE" id="PS51782"/>
    </source>
</evidence>
<dbReference type="PROSITE" id="PS51257">
    <property type="entry name" value="PROKAR_LIPOPROTEIN"/>
    <property type="match status" value="1"/>
</dbReference>
<dbReference type="Pfam" id="PF01476">
    <property type="entry name" value="LysM"/>
    <property type="match status" value="1"/>
</dbReference>
<dbReference type="Gene3D" id="3.10.350.10">
    <property type="entry name" value="LysM domain"/>
    <property type="match status" value="1"/>
</dbReference>
<evidence type="ECO:0000313" key="5">
    <source>
        <dbReference type="EMBL" id="MDC7693442.1"/>
    </source>
</evidence>
<accession>A0ABT5IB73</accession>
<dbReference type="InterPro" id="IPR018392">
    <property type="entry name" value="LysM"/>
</dbReference>
<dbReference type="PROSITE" id="PS51782">
    <property type="entry name" value="LYSM"/>
    <property type="match status" value="1"/>
</dbReference>
<dbReference type="EMBL" id="JAQQKW010000002">
    <property type="protein sequence ID" value="MDC7693442.1"/>
    <property type="molecule type" value="Genomic_DNA"/>
</dbReference>
<dbReference type="Pfam" id="PF01551">
    <property type="entry name" value="Peptidase_M23"/>
    <property type="match status" value="1"/>
</dbReference>
<feature type="region of interest" description="Disordered" evidence="2">
    <location>
        <begin position="43"/>
        <end position="104"/>
    </location>
</feature>
<feature type="region of interest" description="Disordered" evidence="2">
    <location>
        <begin position="204"/>
        <end position="229"/>
    </location>
</feature>
<dbReference type="Proteomes" id="UP001216595">
    <property type="component" value="Unassembled WGS sequence"/>
</dbReference>
<dbReference type="CDD" id="cd00118">
    <property type="entry name" value="LysM"/>
    <property type="match status" value="1"/>
</dbReference>
<feature type="domain" description="LysM" evidence="4">
    <location>
        <begin position="114"/>
        <end position="158"/>
    </location>
</feature>
<dbReference type="InterPro" id="IPR011055">
    <property type="entry name" value="Dup_hybrid_motif"/>
</dbReference>
<dbReference type="SMART" id="SM00257">
    <property type="entry name" value="LysM"/>
    <property type="match status" value="1"/>
</dbReference>
<evidence type="ECO:0000256" key="3">
    <source>
        <dbReference type="SAM" id="SignalP"/>
    </source>
</evidence>
<reference evidence="5 6" key="1">
    <citation type="submission" date="2023-01" db="EMBL/GenBank/DDBJ databases">
        <title>Novel species of the genus Asticcacaulis isolated from rivers.</title>
        <authorList>
            <person name="Lu H."/>
        </authorList>
    </citation>
    <scope>NUCLEOTIDE SEQUENCE [LARGE SCALE GENOMIC DNA]</scope>
    <source>
        <strain evidence="5 6">DXS10W</strain>
    </source>
</reference>
<feature type="compositionally biased region" description="Pro residues" evidence="2">
    <location>
        <begin position="212"/>
        <end position="224"/>
    </location>
</feature>
<dbReference type="InterPro" id="IPR050570">
    <property type="entry name" value="Cell_wall_metabolism_enzyme"/>
</dbReference>
<feature type="compositionally biased region" description="Pro residues" evidence="2">
    <location>
        <begin position="77"/>
        <end position="87"/>
    </location>
</feature>
<keyword evidence="3" id="KW-0732">Signal</keyword>
<comment type="caution">
    <text evidence="5">The sequence shown here is derived from an EMBL/GenBank/DDBJ whole genome shotgun (WGS) entry which is preliminary data.</text>
</comment>
<name>A0ABT5IB73_9CAUL</name>
<sequence>MHALKRISVIVIPVLTATALSACTVMPQTPKYPIYMEQKPVAAAPQTPPVETRPAAAEESTGIQPLGSRGGVTTSDLPPPPPPPPPATTVATKPAPAAPKPAATLPVHDSRAGFVYTLQPKDTLFGVSRRFGVPVQTLYKMNGLASDSVTHIGQKILLPEDAGDKGAETYASGLAPERVKAVVAQADAPKRVVVAPAPKPVVAGPAAEKPVVTPPAPTPTPARPVEPLKALPSDTAGMVKLGKGRFVWPYKGNVLVRYGQLAPNVRNDGINIAGPAGAEIVAANEGTVVYVGDQVKELGNTVYIRHADGFYTGYSHLGKVMVKSGQKVTQGETIGTMGATGAVDRPQLHFEVRYTPSSEIAKPFDPTLILP</sequence>
<dbReference type="SUPFAM" id="SSF54106">
    <property type="entry name" value="LysM domain"/>
    <property type="match status" value="1"/>
</dbReference>
<dbReference type="PANTHER" id="PTHR21666">
    <property type="entry name" value="PEPTIDASE-RELATED"/>
    <property type="match status" value="1"/>
</dbReference>
<proteinExistence type="inferred from homology"/>
<evidence type="ECO:0000256" key="2">
    <source>
        <dbReference type="SAM" id="MobiDB-lite"/>
    </source>
</evidence>
<keyword evidence="6" id="KW-1185">Reference proteome</keyword>
<dbReference type="PANTHER" id="PTHR21666:SF263">
    <property type="entry name" value="MUREIN HYDROLASE ACTIVATOR NLPD"/>
    <property type="match status" value="1"/>
</dbReference>
<dbReference type="Gene3D" id="2.70.70.10">
    <property type="entry name" value="Glucose Permease (Domain IIA)"/>
    <property type="match status" value="1"/>
</dbReference>
<organism evidence="5 6">
    <name type="scientific">Asticcacaulis currens</name>
    <dbReference type="NCBI Taxonomy" id="2984210"/>
    <lineage>
        <taxon>Bacteria</taxon>
        <taxon>Pseudomonadati</taxon>
        <taxon>Pseudomonadota</taxon>
        <taxon>Alphaproteobacteria</taxon>
        <taxon>Caulobacterales</taxon>
        <taxon>Caulobacteraceae</taxon>
        <taxon>Asticcacaulis</taxon>
    </lineage>
</organism>
<gene>
    <name evidence="5" type="ORF">PQU94_03990</name>
</gene>
<protein>
    <submittedName>
        <fullName evidence="5">M23 family metallopeptidase</fullName>
    </submittedName>
</protein>
<dbReference type="RefSeq" id="WP_272740206.1">
    <property type="nucleotide sequence ID" value="NZ_JAQQKW010000002.1"/>
</dbReference>